<dbReference type="SUPFAM" id="SSF103473">
    <property type="entry name" value="MFS general substrate transporter"/>
    <property type="match status" value="1"/>
</dbReference>
<dbReference type="Proteomes" id="UP000230886">
    <property type="component" value="Unassembled WGS sequence"/>
</dbReference>
<accession>A0A2A5JBG3</accession>
<dbReference type="PANTHER" id="PTHR43791:SF36">
    <property type="entry name" value="TRANSPORTER, PUTATIVE (AFU_ORTHOLOGUE AFUA_6G08340)-RELATED"/>
    <property type="match status" value="1"/>
</dbReference>
<reference evidence="7 8" key="1">
    <citation type="submission" date="2017-07" db="EMBL/GenBank/DDBJ databases">
        <title>Draft sequence of Rhodococcus enclensis 23b-28.</title>
        <authorList>
            <person name="Besaury L."/>
            <person name="Sancelme M."/>
            <person name="Amato P."/>
            <person name="Lallement A."/>
            <person name="Delort A.-M."/>
        </authorList>
    </citation>
    <scope>NUCLEOTIDE SEQUENCE [LARGE SCALE GENOMIC DNA]</scope>
    <source>
        <strain evidence="7 8">23b-28</strain>
    </source>
</reference>
<keyword evidence="3" id="KW-0812">Transmembrane</keyword>
<evidence type="ECO:0000256" key="5">
    <source>
        <dbReference type="ARBA" id="ARBA00023136"/>
    </source>
</evidence>
<organism evidence="7 8">
    <name type="scientific">Rhodococcus qingshengii</name>
    <dbReference type="NCBI Taxonomy" id="334542"/>
    <lineage>
        <taxon>Bacteria</taxon>
        <taxon>Bacillati</taxon>
        <taxon>Actinomycetota</taxon>
        <taxon>Actinomycetes</taxon>
        <taxon>Mycobacteriales</taxon>
        <taxon>Nocardiaceae</taxon>
        <taxon>Rhodococcus</taxon>
        <taxon>Rhodococcus erythropolis group</taxon>
    </lineage>
</organism>
<evidence type="ECO:0000313" key="8">
    <source>
        <dbReference type="Proteomes" id="UP000230886"/>
    </source>
</evidence>
<dbReference type="Pfam" id="PF07690">
    <property type="entry name" value="MFS_1"/>
    <property type="match status" value="1"/>
</dbReference>
<dbReference type="GO" id="GO:0005886">
    <property type="term" value="C:plasma membrane"/>
    <property type="evidence" value="ECO:0007669"/>
    <property type="project" value="UniProtKB-SubCell"/>
</dbReference>
<dbReference type="InterPro" id="IPR011701">
    <property type="entry name" value="MFS"/>
</dbReference>
<keyword evidence="4" id="KW-1133">Transmembrane helix</keyword>
<keyword evidence="5" id="KW-0472">Membrane</keyword>
<comment type="subcellular location">
    <subcellularLocation>
        <location evidence="1">Cell membrane</location>
        <topology evidence="1">Multi-pass membrane protein</topology>
    </subcellularLocation>
</comment>
<comment type="caution">
    <text evidence="7">The sequence shown here is derived from an EMBL/GenBank/DDBJ whole genome shotgun (WGS) entry which is preliminary data.</text>
</comment>
<evidence type="ECO:0000256" key="4">
    <source>
        <dbReference type="ARBA" id="ARBA00022989"/>
    </source>
</evidence>
<feature type="domain" description="Major facilitator superfamily (MFS) profile" evidence="6">
    <location>
        <begin position="25"/>
        <end position="431"/>
    </location>
</feature>
<dbReference type="Gene3D" id="1.20.1250.20">
    <property type="entry name" value="MFS general substrate transporter like domains"/>
    <property type="match status" value="2"/>
</dbReference>
<dbReference type="AlphaFoldDB" id="A0A069JFY3"/>
<evidence type="ECO:0000259" key="6">
    <source>
        <dbReference type="PROSITE" id="PS50850"/>
    </source>
</evidence>
<dbReference type="GO" id="GO:0022857">
    <property type="term" value="F:transmembrane transporter activity"/>
    <property type="evidence" value="ECO:0007669"/>
    <property type="project" value="InterPro"/>
</dbReference>
<dbReference type="InterPro" id="IPR020846">
    <property type="entry name" value="MFS_dom"/>
</dbReference>
<dbReference type="FunFam" id="1.20.1250.20:FF:000018">
    <property type="entry name" value="MFS transporter permease"/>
    <property type="match status" value="1"/>
</dbReference>
<dbReference type="InterPro" id="IPR036259">
    <property type="entry name" value="MFS_trans_sf"/>
</dbReference>
<evidence type="ECO:0000256" key="3">
    <source>
        <dbReference type="ARBA" id="ARBA00022692"/>
    </source>
</evidence>
<dbReference type="PROSITE" id="PS50850">
    <property type="entry name" value="MFS"/>
    <property type="match status" value="1"/>
</dbReference>
<protein>
    <submittedName>
        <fullName evidence="7">MFS transporter</fullName>
    </submittedName>
</protein>
<gene>
    <name evidence="7" type="ORF">CHR55_11890</name>
</gene>
<dbReference type="EMBL" id="NOVD01000006">
    <property type="protein sequence ID" value="PCK26928.1"/>
    <property type="molecule type" value="Genomic_DNA"/>
</dbReference>
<keyword evidence="2" id="KW-0813">Transport</keyword>
<accession>A0A069JFY3</accession>
<evidence type="ECO:0000256" key="2">
    <source>
        <dbReference type="ARBA" id="ARBA00022448"/>
    </source>
</evidence>
<dbReference type="PANTHER" id="PTHR43791">
    <property type="entry name" value="PERMEASE-RELATED"/>
    <property type="match status" value="1"/>
</dbReference>
<dbReference type="CDD" id="cd17319">
    <property type="entry name" value="MFS_ExuT_GudP_like"/>
    <property type="match status" value="1"/>
</dbReference>
<name>A0A069JFY3_RHOSG</name>
<evidence type="ECO:0000313" key="7">
    <source>
        <dbReference type="EMBL" id="PCK26928.1"/>
    </source>
</evidence>
<evidence type="ECO:0000256" key="1">
    <source>
        <dbReference type="ARBA" id="ARBA00004651"/>
    </source>
</evidence>
<proteinExistence type="predicted"/>
<sequence length="459" mass="50025">MRHERTVTEQLPLPARTVRKVMLRFMPVIGLAYIVLYLDRLNIGVAALTMNKELGISASMFGFAAGIYFWSYTICEPPSNYILTKVGARRWITRIMITWGVVTIGTAFVQGASGLVAARFLLGIAEAGFSPGMLFFVSKWFPNRDRGKAMAWIVTFICISGLGTPITTHLMAIDGFLGLSGWRWVFILTGVPAVVMAFVIYKVLRDKPSEAEFLSEEERGWLTDTLESEAQEREAVVGKHSFLQGLVHPRVLVLISVFICFTFSLNGFQIWMPQIYAQFGMSTNQIGWVAALPALIAIGPMIWWTRHSDRAGERPVHFAIAASVAALGFAIAALFFTTPVVAIFGFCIAGIGLYSSMSIFITMPSSFLTGAALAAGFGVINGMGNLGGYFGPQVTGWIKDATNSFTPAIGVYSAVLATAALIVLLLKVITRKADKANDQLTLDYRAERDAGTLVAPEQA</sequence>
<dbReference type="RefSeq" id="WP_007732774.1">
    <property type="nucleotide sequence ID" value="NZ_JAHREK010000006.1"/>
</dbReference>